<dbReference type="Proteomes" id="UP001500121">
    <property type="component" value="Unassembled WGS sequence"/>
</dbReference>
<comment type="caution">
    <text evidence="2">The sequence shown here is derived from an EMBL/GenBank/DDBJ whole genome shotgun (WGS) entry which is preliminary data.</text>
</comment>
<protein>
    <submittedName>
        <fullName evidence="2">Uncharacterized protein</fullName>
    </submittedName>
</protein>
<reference evidence="3" key="1">
    <citation type="journal article" date="2019" name="Int. J. Syst. Evol. Microbiol.">
        <title>The Global Catalogue of Microorganisms (GCM) 10K type strain sequencing project: providing services to taxonomists for standard genome sequencing and annotation.</title>
        <authorList>
            <consortium name="The Broad Institute Genomics Platform"/>
            <consortium name="The Broad Institute Genome Sequencing Center for Infectious Disease"/>
            <person name="Wu L."/>
            <person name="Ma J."/>
        </authorList>
    </citation>
    <scope>NUCLEOTIDE SEQUENCE [LARGE SCALE GENOMIC DNA]</scope>
    <source>
        <strain evidence="3">JCM 19015</strain>
    </source>
</reference>
<evidence type="ECO:0000313" key="2">
    <source>
        <dbReference type="EMBL" id="GAA4754708.1"/>
    </source>
</evidence>
<sequence>MKPDVLALTVGVVVIVAGLVRANRAGPDVEKSERRVNRGIVIVGVVVLVIGAVLLLT</sequence>
<gene>
    <name evidence="2" type="ORF">GCM10025783_29760</name>
</gene>
<keyword evidence="1" id="KW-0472">Membrane</keyword>
<keyword evidence="3" id="KW-1185">Reference proteome</keyword>
<feature type="transmembrane region" description="Helical" evidence="1">
    <location>
        <begin position="38"/>
        <end position="56"/>
    </location>
</feature>
<keyword evidence="1" id="KW-0812">Transmembrane</keyword>
<name>A0ABP8ZEY0_9MICO</name>
<keyword evidence="1" id="KW-1133">Transmembrane helix</keyword>
<evidence type="ECO:0000256" key="1">
    <source>
        <dbReference type="SAM" id="Phobius"/>
    </source>
</evidence>
<accession>A0ABP8ZEY0</accession>
<proteinExistence type="predicted"/>
<organism evidence="2 3">
    <name type="scientific">Amnibacterium soli</name>
    <dbReference type="NCBI Taxonomy" id="1282736"/>
    <lineage>
        <taxon>Bacteria</taxon>
        <taxon>Bacillati</taxon>
        <taxon>Actinomycetota</taxon>
        <taxon>Actinomycetes</taxon>
        <taxon>Micrococcales</taxon>
        <taxon>Microbacteriaceae</taxon>
        <taxon>Amnibacterium</taxon>
    </lineage>
</organism>
<dbReference type="RefSeq" id="WP_345482124.1">
    <property type="nucleotide sequence ID" value="NZ_BAABLP010000007.1"/>
</dbReference>
<evidence type="ECO:0000313" key="3">
    <source>
        <dbReference type="Proteomes" id="UP001500121"/>
    </source>
</evidence>
<dbReference type="EMBL" id="BAABLP010000007">
    <property type="protein sequence ID" value="GAA4754708.1"/>
    <property type="molecule type" value="Genomic_DNA"/>
</dbReference>